<organism evidence="1 2">
    <name type="scientific">Caldibacillus debilis GB1</name>
    <dbReference type="NCBI Taxonomy" id="1339248"/>
    <lineage>
        <taxon>Bacteria</taxon>
        <taxon>Bacillati</taxon>
        <taxon>Bacillota</taxon>
        <taxon>Bacilli</taxon>
        <taxon>Bacillales</taxon>
        <taxon>Bacillaceae</taxon>
        <taxon>Caldibacillus</taxon>
    </lineage>
</organism>
<gene>
    <name evidence="1" type="ORF">Cdeb_02785</name>
</gene>
<reference evidence="1 2" key="1">
    <citation type="submission" date="2013-12" db="EMBL/GenBank/DDBJ databases">
        <title>Genome and proteome characterization of Caldibacillus debilis GB1 derived from a cellulolytic aero-tolerant co-culture.</title>
        <authorList>
            <person name="Wushke S.T."/>
            <person name="Zhang X."/>
            <person name="Fristensky B."/>
            <person name="Wilkins J.A."/>
            <person name="Levin D.B."/>
            <person name="Sparling R."/>
        </authorList>
    </citation>
    <scope>NUCLEOTIDE SEQUENCE [LARGE SCALE GENOMIC DNA]</scope>
    <source>
        <strain evidence="1 2">GB1</strain>
    </source>
</reference>
<dbReference type="Proteomes" id="UP000286235">
    <property type="component" value="Unassembled WGS sequence"/>
</dbReference>
<dbReference type="AlphaFoldDB" id="A0A420VIL8"/>
<keyword evidence="2" id="KW-1185">Reference proteome</keyword>
<evidence type="ECO:0000313" key="2">
    <source>
        <dbReference type="Proteomes" id="UP000286235"/>
    </source>
</evidence>
<dbReference type="RefSeq" id="WP_183041507.1">
    <property type="nucleotide sequence ID" value="NZ_AZRV01000006.1"/>
</dbReference>
<dbReference type="EMBL" id="AZRV01000006">
    <property type="protein sequence ID" value="RKO63522.1"/>
    <property type="molecule type" value="Genomic_DNA"/>
</dbReference>
<proteinExistence type="predicted"/>
<evidence type="ECO:0000313" key="1">
    <source>
        <dbReference type="EMBL" id="RKO63522.1"/>
    </source>
</evidence>
<protein>
    <submittedName>
        <fullName evidence="1">Uncharacterized protein</fullName>
    </submittedName>
</protein>
<sequence length="57" mass="6506">MKGEQTITNLKEVKEMVKIPVYSKIKKVNGQIIGLVDDFVDFPAELLKEIEKEENGK</sequence>
<name>A0A420VIL8_9BACI</name>
<accession>A0A420VIL8</accession>
<comment type="caution">
    <text evidence="1">The sequence shown here is derived from an EMBL/GenBank/DDBJ whole genome shotgun (WGS) entry which is preliminary data.</text>
</comment>